<dbReference type="Gene3D" id="2.40.37.10">
    <property type="entry name" value="Lyase, Ornithine Decarboxylase, Chain A, domain 1"/>
    <property type="match status" value="1"/>
</dbReference>
<keyword evidence="3" id="KW-1185">Reference proteome</keyword>
<dbReference type="Proteomes" id="UP000461768">
    <property type="component" value="Unassembled WGS sequence"/>
</dbReference>
<dbReference type="InterPro" id="IPR022643">
    <property type="entry name" value="De-COase2_C"/>
</dbReference>
<evidence type="ECO:0000259" key="1">
    <source>
        <dbReference type="Pfam" id="PF00278"/>
    </source>
</evidence>
<gene>
    <name evidence="2" type="ORF">F7O84_09790</name>
</gene>
<evidence type="ECO:0000313" key="3">
    <source>
        <dbReference type="Proteomes" id="UP000461768"/>
    </source>
</evidence>
<name>A0A7V7QLB6_9FIRM</name>
<organism evidence="2 3">
    <name type="scientific">Candidatus Galacturonatibacter soehngenii</name>
    <dbReference type="NCBI Taxonomy" id="2307010"/>
    <lineage>
        <taxon>Bacteria</taxon>
        <taxon>Bacillati</taxon>
        <taxon>Bacillota</taxon>
        <taxon>Clostridia</taxon>
        <taxon>Lachnospirales</taxon>
        <taxon>Lachnospiraceae</taxon>
        <taxon>Candidatus Galacturonatibacter</taxon>
    </lineage>
</organism>
<dbReference type="EMBL" id="WAGX01000005">
    <property type="protein sequence ID" value="KAB1438728.1"/>
    <property type="molecule type" value="Genomic_DNA"/>
</dbReference>
<comment type="caution">
    <text evidence="2">The sequence shown here is derived from an EMBL/GenBank/DDBJ whole genome shotgun (WGS) entry which is preliminary data.</text>
</comment>
<accession>A0A7V7QLB6</accession>
<dbReference type="OrthoDB" id="9802241at2"/>
<dbReference type="Pfam" id="PF00278">
    <property type="entry name" value="Orn_DAP_Arg_deC"/>
    <property type="match status" value="1"/>
</dbReference>
<reference evidence="2 3" key="1">
    <citation type="submission" date="2019-09" db="EMBL/GenBank/DDBJ databases">
        <authorList>
            <person name="Valk L.C."/>
        </authorList>
    </citation>
    <scope>NUCLEOTIDE SEQUENCE [LARGE SCALE GENOMIC DNA]</scope>
    <source>
        <strain evidence="2">GalUA</strain>
    </source>
</reference>
<proteinExistence type="predicted"/>
<evidence type="ECO:0000313" key="2">
    <source>
        <dbReference type="EMBL" id="KAB1438728.1"/>
    </source>
</evidence>
<dbReference type="SUPFAM" id="SSF50621">
    <property type="entry name" value="Alanine racemase C-terminal domain-like"/>
    <property type="match status" value="1"/>
</dbReference>
<dbReference type="GO" id="GO:0003824">
    <property type="term" value="F:catalytic activity"/>
    <property type="evidence" value="ECO:0007669"/>
    <property type="project" value="InterPro"/>
</dbReference>
<protein>
    <recommendedName>
        <fullName evidence="1">Orn/DAP/Arg decarboxylase 2 C-terminal domain-containing protein</fullName>
    </recommendedName>
</protein>
<dbReference type="InterPro" id="IPR009006">
    <property type="entry name" value="Ala_racemase/Decarboxylase_C"/>
</dbReference>
<dbReference type="AlphaFoldDB" id="A0A7V7QLB6"/>
<sequence length="67" mass="7852">MTITCNYCFRKRNEPCDHTYDITGSLCENRDLFAIAKKLPKIEVGDIIIFHDAGDYFQTLDYPIIYQ</sequence>
<feature type="domain" description="Orn/DAP/Arg decarboxylase 2 C-terminal" evidence="1">
    <location>
        <begin position="13"/>
        <end position="54"/>
    </location>
</feature>
<reference evidence="2 3" key="2">
    <citation type="submission" date="2020-02" db="EMBL/GenBank/DDBJ databases">
        <title>Candidatus Galacturonibacter soehngenii shows hetero-acetogenic catabolism of galacturonic acid but lacks a canonical carbon monoxide dehydrogenase/acetyl-CoA synthase complex.</title>
        <authorList>
            <person name="Diender M."/>
            <person name="Stouten G.R."/>
            <person name="Petersen J.F."/>
            <person name="Nielsen P.H."/>
            <person name="Dueholm M.S."/>
            <person name="Pronk J.T."/>
            <person name="Van Loosdrecht M.C.M."/>
        </authorList>
    </citation>
    <scope>NUCLEOTIDE SEQUENCE [LARGE SCALE GENOMIC DNA]</scope>
    <source>
        <strain evidence="2">GalUA</strain>
    </source>
</reference>